<protein>
    <submittedName>
        <fullName evidence="2">Divergent polysaccharide deacetylase family protein</fullName>
    </submittedName>
</protein>
<dbReference type="Pfam" id="PF04748">
    <property type="entry name" value="Polysacc_deac_2"/>
    <property type="match status" value="1"/>
</dbReference>
<organism evidence="2 3">
    <name type="scientific">Plastoroseomonas hellenica</name>
    <dbReference type="NCBI Taxonomy" id="2687306"/>
    <lineage>
        <taxon>Bacteria</taxon>
        <taxon>Pseudomonadati</taxon>
        <taxon>Pseudomonadota</taxon>
        <taxon>Alphaproteobacteria</taxon>
        <taxon>Acetobacterales</taxon>
        <taxon>Acetobacteraceae</taxon>
        <taxon>Plastoroseomonas</taxon>
    </lineage>
</organism>
<dbReference type="RefSeq" id="WP_211856024.1">
    <property type="nucleotide sequence ID" value="NZ_JAAGBB010000051.1"/>
</dbReference>
<dbReference type="InterPro" id="IPR006837">
    <property type="entry name" value="Divergent_DAC"/>
</dbReference>
<evidence type="ECO:0000313" key="2">
    <source>
        <dbReference type="EMBL" id="MBR0668252.1"/>
    </source>
</evidence>
<dbReference type="PANTHER" id="PTHR30105">
    <property type="entry name" value="UNCHARACTERIZED YIBQ-RELATED"/>
    <property type="match status" value="1"/>
</dbReference>
<evidence type="ECO:0000313" key="3">
    <source>
        <dbReference type="Proteomes" id="UP001196870"/>
    </source>
</evidence>
<evidence type="ECO:0000256" key="1">
    <source>
        <dbReference type="SAM" id="MobiDB-lite"/>
    </source>
</evidence>
<dbReference type="Gene3D" id="3.20.20.370">
    <property type="entry name" value="Glycoside hydrolase/deacetylase"/>
    <property type="match status" value="1"/>
</dbReference>
<accession>A0ABS5F6S3</accession>
<feature type="compositionally biased region" description="Pro residues" evidence="1">
    <location>
        <begin position="74"/>
        <end position="93"/>
    </location>
</feature>
<feature type="region of interest" description="Disordered" evidence="1">
    <location>
        <begin position="43"/>
        <end position="119"/>
    </location>
</feature>
<dbReference type="CDD" id="cd10936">
    <property type="entry name" value="CE4_DAC2"/>
    <property type="match status" value="1"/>
</dbReference>
<comment type="caution">
    <text evidence="2">The sequence shown here is derived from an EMBL/GenBank/DDBJ whole genome shotgun (WGS) entry which is preliminary data.</text>
</comment>
<keyword evidence="3" id="KW-1185">Reference proteome</keyword>
<dbReference type="PANTHER" id="PTHR30105:SF2">
    <property type="entry name" value="DIVERGENT POLYSACCHARIDE DEACETYLASE SUPERFAMILY"/>
    <property type="match status" value="1"/>
</dbReference>
<dbReference type="EMBL" id="JAAGBB010000051">
    <property type="protein sequence ID" value="MBR0668252.1"/>
    <property type="molecule type" value="Genomic_DNA"/>
</dbReference>
<dbReference type="SUPFAM" id="SSF88713">
    <property type="entry name" value="Glycoside hydrolase/deacetylase"/>
    <property type="match status" value="1"/>
</dbReference>
<sequence>MASWQQRLPGWRVLALVWAVLILGVGGTGAWLNHLGPLPRPVAEAPPAAPQPAPRPHAEAPAPSPEPPRAEAPVPAPPPHAEAPAPAPPPPQAEAPVLEPQAPRAEAPAPQAPDQPAAAGLPVVPAAADPALIEPGRYGPLPRIGLDGRTPIRAYGRAFDRGNTRPRIAVVIGDVGMNAAQADEALRRLPPEIALALSPYGHRLPQLAARIRERGTEILAAIPLEPAGYPLNDPGDRALLTAQPLSENLDRLGWALSRFPAYVGAIGAIGGMRGERFAQVPELIGAVQDALRARGLLYLDPRPGSGNPARAWGRGVDLVIDEPATRGEIERRLAELERIARERGSALGLAGSPTPVLVERLANWAAGLDASGLALVPPTALIRRPEGLADATSTPPPRTP</sequence>
<dbReference type="InterPro" id="IPR011330">
    <property type="entry name" value="Glyco_hydro/deAcase_b/a-brl"/>
</dbReference>
<proteinExistence type="predicted"/>
<dbReference type="Proteomes" id="UP001196870">
    <property type="component" value="Unassembled WGS sequence"/>
</dbReference>
<feature type="compositionally biased region" description="Low complexity" evidence="1">
    <location>
        <begin position="94"/>
        <end position="119"/>
    </location>
</feature>
<gene>
    <name evidence="2" type="ORF">GXW71_28115</name>
</gene>
<reference evidence="3" key="1">
    <citation type="journal article" date="2021" name="Syst. Appl. Microbiol.">
        <title>Roseomonas hellenica sp. nov., isolated from roots of wild-growing Alkanna tinctoria.</title>
        <authorList>
            <person name="Rat A."/>
            <person name="Naranjo H.D."/>
            <person name="Lebbe L."/>
            <person name="Cnockaert M."/>
            <person name="Krigas N."/>
            <person name="Grigoriadou K."/>
            <person name="Maloupa E."/>
            <person name="Willems A."/>
        </authorList>
    </citation>
    <scope>NUCLEOTIDE SEQUENCE [LARGE SCALE GENOMIC DNA]</scope>
    <source>
        <strain evidence="3">LMG 31523</strain>
    </source>
</reference>
<name>A0ABS5F6S3_9PROT</name>